<dbReference type="AlphaFoldDB" id="A0AA46YJG4"/>
<feature type="transmembrane region" description="Helical" evidence="1">
    <location>
        <begin position="68"/>
        <end position="89"/>
    </location>
</feature>
<gene>
    <name evidence="2" type="ORF">L0C25_18560</name>
</gene>
<name>A0AA46YJG4_9ACTN</name>
<dbReference type="Proteomes" id="UP001164390">
    <property type="component" value="Chromosome"/>
</dbReference>
<evidence type="ECO:0000313" key="2">
    <source>
        <dbReference type="EMBL" id="UYM04515.1"/>
    </source>
</evidence>
<evidence type="ECO:0000313" key="3">
    <source>
        <dbReference type="Proteomes" id="UP001164390"/>
    </source>
</evidence>
<sequence>MTTTAPPRQRPRTTGRPVPRWAVIAAHVAALTPVLSSLWRLPLMFGIAMGMDDAFMDDMMSHPLWARAAYLVGLGMLSDGLAFLTIGLVRPWGEVFPRWVPVLCGRRIPVLAVVVPAVIGGLAATMVFTVAGPLGWPGNFDGVDGWTVMMTACYAPLVLWGPLVLAVTFSYWRRRRA</sequence>
<keyword evidence="1" id="KW-1133">Transmembrane helix</keyword>
<reference evidence="2" key="1">
    <citation type="submission" date="2022-01" db="EMBL/GenBank/DDBJ databases">
        <title>Nocardioidaceae gen. sp. A5X3R13.</title>
        <authorList>
            <person name="Lopez Marin M.A."/>
            <person name="Uhlik O."/>
        </authorList>
    </citation>
    <scope>NUCLEOTIDE SEQUENCE</scope>
    <source>
        <strain evidence="2">A5X3R13</strain>
    </source>
</reference>
<proteinExistence type="predicted"/>
<feature type="transmembrane region" description="Helical" evidence="1">
    <location>
        <begin position="148"/>
        <end position="172"/>
    </location>
</feature>
<protein>
    <submittedName>
        <fullName evidence="2">Uncharacterized protein</fullName>
    </submittedName>
</protein>
<keyword evidence="1" id="KW-0812">Transmembrane</keyword>
<dbReference type="RefSeq" id="WP_271633245.1">
    <property type="nucleotide sequence ID" value="NZ_CP094970.1"/>
</dbReference>
<accession>A0AA46YJG4</accession>
<feature type="transmembrane region" description="Helical" evidence="1">
    <location>
        <begin position="110"/>
        <end position="136"/>
    </location>
</feature>
<organism evidence="2 3">
    <name type="scientific">Solicola gregarius</name>
    <dbReference type="NCBI Taxonomy" id="2908642"/>
    <lineage>
        <taxon>Bacteria</taxon>
        <taxon>Bacillati</taxon>
        <taxon>Actinomycetota</taxon>
        <taxon>Actinomycetes</taxon>
        <taxon>Propionibacteriales</taxon>
        <taxon>Nocardioidaceae</taxon>
        <taxon>Solicola</taxon>
    </lineage>
</organism>
<dbReference type="EMBL" id="CP094970">
    <property type="protein sequence ID" value="UYM04515.1"/>
    <property type="molecule type" value="Genomic_DNA"/>
</dbReference>
<keyword evidence="3" id="KW-1185">Reference proteome</keyword>
<evidence type="ECO:0000256" key="1">
    <source>
        <dbReference type="SAM" id="Phobius"/>
    </source>
</evidence>
<keyword evidence="1" id="KW-0472">Membrane</keyword>
<feature type="transmembrane region" description="Helical" evidence="1">
    <location>
        <begin position="21"/>
        <end position="48"/>
    </location>
</feature>
<dbReference type="KEGG" id="sgrg:L0C25_18560"/>